<evidence type="ECO:0008006" key="4">
    <source>
        <dbReference type="Google" id="ProtNLM"/>
    </source>
</evidence>
<evidence type="ECO:0000256" key="1">
    <source>
        <dbReference type="SAM" id="Phobius"/>
    </source>
</evidence>
<keyword evidence="1" id="KW-0472">Membrane</keyword>
<accession>A0A2P5SXT1</accession>
<proteinExistence type="predicted"/>
<dbReference type="AlphaFoldDB" id="A0A2P5SXT1"/>
<dbReference type="EMBL" id="PDKS01000003">
    <property type="protein sequence ID" value="PPI87135.1"/>
    <property type="molecule type" value="Genomic_DNA"/>
</dbReference>
<sequence length="131" mass="15353">MDTSKNKQIPSSSIIEITQDIITKIIEMIETRLHLASAEIEEEKSKILQILLMILIMFMFIFFGGCCLLMVVVWSVKPQYRIMTMTTMSVVLFLFSFFFGLRTFRKFRESTVLKYSCKELKTDQSILKDKN</sequence>
<dbReference type="RefSeq" id="WP_136131752.1">
    <property type="nucleotide sequence ID" value="NZ_PDKS01000003.1"/>
</dbReference>
<comment type="caution">
    <text evidence="2">The sequence shown here is derived from an EMBL/GenBank/DDBJ whole genome shotgun (WGS) entry which is preliminary data.</text>
</comment>
<reference evidence="2 3" key="1">
    <citation type="journal article" date="2018" name="Genome Biol. Evol.">
        <title>Cladogenesis and Genomic Streamlining in Extracellular Endosymbionts of Tropical Stink Bugs.</title>
        <authorList>
            <person name="Otero-Bravo A."/>
            <person name="Goffredi S."/>
            <person name="Sabree Z.L."/>
        </authorList>
    </citation>
    <scope>NUCLEOTIDE SEQUENCE [LARGE SCALE GENOMIC DNA]</scope>
    <source>
        <strain evidence="2 3">SoET</strain>
    </source>
</reference>
<evidence type="ECO:0000313" key="3">
    <source>
        <dbReference type="Proteomes" id="UP000296034"/>
    </source>
</evidence>
<keyword evidence="1" id="KW-0812">Transmembrane</keyword>
<gene>
    <name evidence="2" type="ORF">CRV11_02340</name>
</gene>
<dbReference type="InterPro" id="IPR009937">
    <property type="entry name" value="Phage_holin_3_6"/>
</dbReference>
<dbReference type="Pfam" id="PF07332">
    <property type="entry name" value="Phage_holin_3_6"/>
    <property type="match status" value="1"/>
</dbReference>
<protein>
    <recommendedName>
        <fullName evidence="4">Phage holin family protein</fullName>
    </recommendedName>
</protein>
<organism evidence="2 3">
    <name type="scientific">Candidatus Pantoea edessiphila</name>
    <dbReference type="NCBI Taxonomy" id="2044610"/>
    <lineage>
        <taxon>Bacteria</taxon>
        <taxon>Pseudomonadati</taxon>
        <taxon>Pseudomonadota</taxon>
        <taxon>Gammaproteobacteria</taxon>
        <taxon>Enterobacterales</taxon>
        <taxon>Erwiniaceae</taxon>
        <taxon>Pantoea</taxon>
    </lineage>
</organism>
<feature type="transmembrane region" description="Helical" evidence="1">
    <location>
        <begin position="50"/>
        <end position="76"/>
    </location>
</feature>
<dbReference type="Proteomes" id="UP000296034">
    <property type="component" value="Unassembled WGS sequence"/>
</dbReference>
<name>A0A2P5SXT1_9GAMM</name>
<evidence type="ECO:0000313" key="2">
    <source>
        <dbReference type="EMBL" id="PPI87135.1"/>
    </source>
</evidence>
<feature type="transmembrane region" description="Helical" evidence="1">
    <location>
        <begin position="82"/>
        <end position="101"/>
    </location>
</feature>
<keyword evidence="1" id="KW-1133">Transmembrane helix</keyword>